<feature type="transmembrane region" description="Helical" evidence="1">
    <location>
        <begin position="236"/>
        <end position="258"/>
    </location>
</feature>
<accession>A0A1I6PLB4</accession>
<dbReference type="AlphaFoldDB" id="A0A1I6PLB4"/>
<feature type="transmembrane region" description="Helical" evidence="1">
    <location>
        <begin position="49"/>
        <end position="70"/>
    </location>
</feature>
<dbReference type="Proteomes" id="UP000199199">
    <property type="component" value="Unassembled WGS sequence"/>
</dbReference>
<protein>
    <submittedName>
        <fullName evidence="2">Uncharacterized protein</fullName>
    </submittedName>
</protein>
<dbReference type="EMBL" id="FOZS01000001">
    <property type="protein sequence ID" value="SFS40982.1"/>
    <property type="molecule type" value="Genomic_DNA"/>
</dbReference>
<gene>
    <name evidence="2" type="ORF">SAMN04488556_0641</name>
</gene>
<feature type="transmembrane region" description="Helical" evidence="1">
    <location>
        <begin position="25"/>
        <end position="43"/>
    </location>
</feature>
<keyword evidence="3" id="KW-1185">Reference proteome</keyword>
<feature type="transmembrane region" description="Helical" evidence="1">
    <location>
        <begin position="120"/>
        <end position="142"/>
    </location>
</feature>
<sequence length="298" mass="31912">MAPLRSALPSLQPVRDGLTDDSLRFAILAGLATIPFTLLLSWEPVPDDGVVVGGSVSGLPLLVAAVVVGYRYSDRETESRRAGVWTGLVGSIGTVLLYLANSATTMWTGSQEMTVFAAVFTPPALILGVGLTTAITAVIAAITARAVNRLDREHRIVPPGETRARDVRDSRWWIPLAAYVLLAPPAAVVLIVSEGQSDGWFLLSALFLLVLIPLSFVAFVALFIDGTEPRPDGVTWIPSMWVYVGLPITGYALVYLVAAYQGIPTPSAPGIYGFIVALWVTAVGYLIARYRHVGGRIR</sequence>
<dbReference type="Pfam" id="PF17647">
    <property type="entry name" value="DUF5518"/>
    <property type="match status" value="1"/>
</dbReference>
<evidence type="ECO:0000313" key="2">
    <source>
        <dbReference type="EMBL" id="SFS40982.1"/>
    </source>
</evidence>
<keyword evidence="1" id="KW-1133">Transmembrane helix</keyword>
<dbReference type="RefSeq" id="WP_092901457.1">
    <property type="nucleotide sequence ID" value="NZ_FOZS01000001.1"/>
</dbReference>
<keyword evidence="1" id="KW-0812">Transmembrane</keyword>
<organism evidence="2 3">
    <name type="scientific">Halostagnicola kamekurae</name>
    <dbReference type="NCBI Taxonomy" id="619731"/>
    <lineage>
        <taxon>Archaea</taxon>
        <taxon>Methanobacteriati</taxon>
        <taxon>Methanobacteriota</taxon>
        <taxon>Stenosarchaea group</taxon>
        <taxon>Halobacteria</taxon>
        <taxon>Halobacteriales</taxon>
        <taxon>Natrialbaceae</taxon>
        <taxon>Halostagnicola</taxon>
    </lineage>
</organism>
<evidence type="ECO:0000256" key="1">
    <source>
        <dbReference type="SAM" id="Phobius"/>
    </source>
</evidence>
<name>A0A1I6PLB4_9EURY</name>
<dbReference type="OrthoDB" id="293423at2157"/>
<feature type="transmembrane region" description="Helical" evidence="1">
    <location>
        <begin position="82"/>
        <end position="100"/>
    </location>
</feature>
<keyword evidence="1" id="KW-0472">Membrane</keyword>
<feature type="transmembrane region" description="Helical" evidence="1">
    <location>
        <begin position="199"/>
        <end position="224"/>
    </location>
</feature>
<evidence type="ECO:0000313" key="3">
    <source>
        <dbReference type="Proteomes" id="UP000199199"/>
    </source>
</evidence>
<reference evidence="3" key="1">
    <citation type="submission" date="2016-10" db="EMBL/GenBank/DDBJ databases">
        <authorList>
            <person name="Varghese N."/>
            <person name="Submissions S."/>
        </authorList>
    </citation>
    <scope>NUCLEOTIDE SEQUENCE [LARGE SCALE GENOMIC DNA]</scope>
    <source>
        <strain evidence="3">DSM 22427</strain>
    </source>
</reference>
<dbReference type="InterPro" id="IPR040493">
    <property type="entry name" value="DUF5518"/>
</dbReference>
<feature type="transmembrane region" description="Helical" evidence="1">
    <location>
        <begin position="270"/>
        <end position="288"/>
    </location>
</feature>
<feature type="transmembrane region" description="Helical" evidence="1">
    <location>
        <begin position="172"/>
        <end position="193"/>
    </location>
</feature>
<proteinExistence type="predicted"/>